<comment type="caution">
    <text evidence="1">The sequence shown here is derived from an EMBL/GenBank/DDBJ whole genome shotgun (WGS) entry which is preliminary data.</text>
</comment>
<organism evidence="1 2">
    <name type="scientific">Pseudooceanicola pacificus</name>
    <dbReference type="NCBI Taxonomy" id="2676438"/>
    <lineage>
        <taxon>Bacteria</taxon>
        <taxon>Pseudomonadati</taxon>
        <taxon>Pseudomonadota</taxon>
        <taxon>Alphaproteobacteria</taxon>
        <taxon>Rhodobacterales</taxon>
        <taxon>Paracoccaceae</taxon>
        <taxon>Pseudooceanicola</taxon>
    </lineage>
</organism>
<dbReference type="Proteomes" id="UP000443843">
    <property type="component" value="Unassembled WGS sequence"/>
</dbReference>
<dbReference type="InterPro" id="IPR009057">
    <property type="entry name" value="Homeodomain-like_sf"/>
</dbReference>
<name>A0A844W031_9RHOB</name>
<sequence>MVQKQRLSPEDWLNAGIDALSRLGPEGLKAEPLARTLQTTKGSFYWHFKDVPDFQRKVVGHWCDGASAMPELPGKKKEAIAELHDRMAEGLSDTGHPEAALRAWARTDEDVATALAKVDAIQLERITQLLDKVGVTNPDVPRALYAARIGIRQITEGRDKANRSAMRNIVDLVLALR</sequence>
<reference evidence="1 2" key="1">
    <citation type="submission" date="2019-11" db="EMBL/GenBank/DDBJ databases">
        <title>Pseudooceanicola pacifica sp. nov., isolated from deep-sea sediment of the Pacific Ocean.</title>
        <authorList>
            <person name="Lyu L."/>
        </authorList>
    </citation>
    <scope>NUCLEOTIDE SEQUENCE [LARGE SCALE GENOMIC DNA]</scope>
    <source>
        <strain evidence="1 2">216_PA32_1</strain>
    </source>
</reference>
<evidence type="ECO:0000313" key="2">
    <source>
        <dbReference type="Proteomes" id="UP000443843"/>
    </source>
</evidence>
<proteinExistence type="predicted"/>
<evidence type="ECO:0000313" key="1">
    <source>
        <dbReference type="EMBL" id="MWB76465.1"/>
    </source>
</evidence>
<protein>
    <submittedName>
        <fullName evidence="1">TetR/AcrR family transcriptional regulator</fullName>
    </submittedName>
</protein>
<accession>A0A844W031</accession>
<keyword evidence="2" id="KW-1185">Reference proteome</keyword>
<dbReference type="EMBL" id="WNXQ01000001">
    <property type="protein sequence ID" value="MWB76465.1"/>
    <property type="molecule type" value="Genomic_DNA"/>
</dbReference>
<dbReference type="AlphaFoldDB" id="A0A844W031"/>
<gene>
    <name evidence="1" type="ORF">GLS40_00350</name>
</gene>
<dbReference type="Gene3D" id="1.10.10.60">
    <property type="entry name" value="Homeodomain-like"/>
    <property type="match status" value="1"/>
</dbReference>
<dbReference type="RefSeq" id="WP_160380615.1">
    <property type="nucleotide sequence ID" value="NZ_WNXQ01000001.1"/>
</dbReference>
<dbReference type="SUPFAM" id="SSF46689">
    <property type="entry name" value="Homeodomain-like"/>
    <property type="match status" value="1"/>
</dbReference>